<keyword evidence="10" id="KW-1185">Reference proteome</keyword>
<evidence type="ECO:0000256" key="1">
    <source>
        <dbReference type="ARBA" id="ARBA00007867"/>
    </source>
</evidence>
<evidence type="ECO:0000256" key="4">
    <source>
        <dbReference type="HAMAP-Rule" id="MF_00198"/>
    </source>
</evidence>
<dbReference type="InterPro" id="IPR029063">
    <property type="entry name" value="SAM-dependent_MTases_sf"/>
</dbReference>
<comment type="catalytic activity">
    <reaction evidence="4 7">
        <text>S-adenosyl 3-(methylsulfanyl)propylamine + putrescine = S-methyl-5'-thioadenosine + spermidine + H(+)</text>
        <dbReference type="Rhea" id="RHEA:12721"/>
        <dbReference type="ChEBI" id="CHEBI:15378"/>
        <dbReference type="ChEBI" id="CHEBI:17509"/>
        <dbReference type="ChEBI" id="CHEBI:57443"/>
        <dbReference type="ChEBI" id="CHEBI:57834"/>
        <dbReference type="ChEBI" id="CHEBI:326268"/>
        <dbReference type="EC" id="2.5.1.16"/>
    </reaction>
</comment>
<dbReference type="OrthoDB" id="9793120at2"/>
<dbReference type="NCBIfam" id="TIGR00417">
    <property type="entry name" value="speE"/>
    <property type="match status" value="1"/>
</dbReference>
<feature type="binding site" evidence="4">
    <location>
        <position position="32"/>
    </location>
    <ligand>
        <name>S-methyl-5'-thioadenosine</name>
        <dbReference type="ChEBI" id="CHEBI:17509"/>
    </ligand>
</feature>
<evidence type="ECO:0000256" key="6">
    <source>
        <dbReference type="RuleBase" id="RU003836"/>
    </source>
</evidence>
<comment type="similarity">
    <text evidence="1 4 6">Belongs to the spermidine/spermine synthase family.</text>
</comment>
<dbReference type="KEGG" id="dru:Desru_2739"/>
<feature type="binding site" evidence="4">
    <location>
        <position position="163"/>
    </location>
    <ligand>
        <name>S-methyl-5'-thioadenosine</name>
        <dbReference type="ChEBI" id="CHEBI:17509"/>
    </ligand>
</feature>
<dbReference type="UniPathway" id="UPA00248">
    <property type="reaction ID" value="UER00314"/>
</dbReference>
<proteinExistence type="inferred from homology"/>
<feature type="binding site" evidence="4">
    <location>
        <position position="63"/>
    </location>
    <ligand>
        <name>spermidine</name>
        <dbReference type="ChEBI" id="CHEBI:57834"/>
    </ligand>
</feature>
<keyword evidence="4 7" id="KW-0745">Spermidine biosynthesis</keyword>
<organism evidence="9 10">
    <name type="scientific">Desulforamulus ruminis (strain ATCC 23193 / DSM 2154 / NCIMB 8452 / DL)</name>
    <name type="common">Desulfotomaculum ruminis</name>
    <dbReference type="NCBI Taxonomy" id="696281"/>
    <lineage>
        <taxon>Bacteria</taxon>
        <taxon>Bacillati</taxon>
        <taxon>Bacillota</taxon>
        <taxon>Clostridia</taxon>
        <taxon>Eubacteriales</taxon>
        <taxon>Peptococcaceae</taxon>
        <taxon>Desulforamulus</taxon>
    </lineage>
</organism>
<feature type="binding site" evidence="4">
    <location>
        <begin position="138"/>
        <end position="139"/>
    </location>
    <ligand>
        <name>S-methyl-5'-thioadenosine</name>
        <dbReference type="ChEBI" id="CHEBI:17509"/>
    </ligand>
</feature>
<evidence type="ECO:0000256" key="2">
    <source>
        <dbReference type="ARBA" id="ARBA00022679"/>
    </source>
</evidence>
<dbReference type="PANTHER" id="PTHR11558">
    <property type="entry name" value="SPERMIDINE/SPERMINE SYNTHASE"/>
    <property type="match status" value="1"/>
</dbReference>
<comment type="pathway">
    <text evidence="4">Amine and polyamine biosynthesis; spermidine biosynthesis; spermidine from putrescine: step 1/1.</text>
</comment>
<keyword evidence="2 4" id="KW-0808">Transferase</keyword>
<dbReference type="EMBL" id="CP002780">
    <property type="protein sequence ID" value="AEG60963.1"/>
    <property type="molecule type" value="Genomic_DNA"/>
</dbReference>
<dbReference type="GO" id="GO:0005829">
    <property type="term" value="C:cytosol"/>
    <property type="evidence" value="ECO:0007669"/>
    <property type="project" value="TreeGrafter"/>
</dbReference>
<dbReference type="NCBIfam" id="NF002010">
    <property type="entry name" value="PRK00811.1"/>
    <property type="match status" value="1"/>
</dbReference>
<evidence type="ECO:0000313" key="10">
    <source>
        <dbReference type="Proteomes" id="UP000009234"/>
    </source>
</evidence>
<dbReference type="EC" id="2.5.1.16" evidence="4"/>
<feature type="domain" description="PABS" evidence="8">
    <location>
        <begin position="3"/>
        <end position="235"/>
    </location>
</feature>
<comment type="function">
    <text evidence="4">Catalyzes the irreversible transfer of a propylamine group from the amino donor S-adenosylmethioninamine (decarboxy-AdoMet) to putrescine (1,4-diaminobutane) to yield spermidine.</text>
</comment>
<dbReference type="eggNOG" id="COG0421">
    <property type="taxonomic scope" value="Bacteria"/>
</dbReference>
<evidence type="ECO:0000256" key="3">
    <source>
        <dbReference type="ARBA" id="ARBA00023115"/>
    </source>
</evidence>
<dbReference type="STRING" id="696281.Desru_2739"/>
<reference evidence="9 10" key="2">
    <citation type="journal article" date="2012" name="Stand. Genomic Sci.">
        <title>Complete genome sequence of the sulfate-reducing firmicute Desulfotomaculum ruminis type strain (DL(T)).</title>
        <authorList>
            <person name="Spring S."/>
            <person name="Visser M."/>
            <person name="Lu M."/>
            <person name="Copeland A."/>
            <person name="Lapidus A."/>
            <person name="Lucas S."/>
            <person name="Cheng J.F."/>
            <person name="Han C."/>
            <person name="Tapia R."/>
            <person name="Goodwin L.A."/>
            <person name="Pitluck S."/>
            <person name="Ivanova N."/>
            <person name="Land M."/>
            <person name="Hauser L."/>
            <person name="Larimer F."/>
            <person name="Rohde M."/>
            <person name="Goker M."/>
            <person name="Detter J.C."/>
            <person name="Kyrpides N.C."/>
            <person name="Woyke T."/>
            <person name="Schaap P.J."/>
            <person name="Plugge C.M."/>
            <person name="Muyzer G."/>
            <person name="Kuever J."/>
            <person name="Pereira I.A."/>
            <person name="Parshina S.N."/>
            <person name="Bernier-Latmani R."/>
            <person name="Stams A.J."/>
            <person name="Klenk H.P."/>
        </authorList>
    </citation>
    <scope>NUCLEOTIDE SEQUENCE [LARGE SCALE GENOMIC DNA]</scope>
    <source>
        <strain evidence="10">ATCC 23193 / DSM 2154 / NCIB 8452 / DL</strain>
    </source>
</reference>
<evidence type="ECO:0000256" key="7">
    <source>
        <dbReference type="RuleBase" id="RU003837"/>
    </source>
</evidence>
<dbReference type="Gene3D" id="3.40.50.150">
    <property type="entry name" value="Vaccinia Virus protein VP39"/>
    <property type="match status" value="1"/>
</dbReference>
<dbReference type="InterPro" id="IPR001045">
    <property type="entry name" value="Spermi_synthase"/>
</dbReference>
<dbReference type="Pfam" id="PF01564">
    <property type="entry name" value="Spermine_synth"/>
    <property type="match status" value="1"/>
</dbReference>
<comment type="subunit">
    <text evidence="4">Homodimer or homotetramer.</text>
</comment>
<dbReference type="HOGENOM" id="CLU_048199_0_0_9"/>
<dbReference type="PANTHER" id="PTHR11558:SF11">
    <property type="entry name" value="SPERMIDINE SYNTHASE"/>
    <property type="match status" value="1"/>
</dbReference>
<dbReference type="GO" id="GO:0004766">
    <property type="term" value="F:spermidine synthase activity"/>
    <property type="evidence" value="ECO:0007669"/>
    <property type="project" value="UniProtKB-UniRule"/>
</dbReference>
<gene>
    <name evidence="4" type="primary">speE</name>
    <name evidence="9" type="ordered locus">Desru_2739</name>
</gene>
<evidence type="ECO:0000256" key="5">
    <source>
        <dbReference type="PROSITE-ProRule" id="PRU00354"/>
    </source>
</evidence>
<evidence type="ECO:0000313" key="9">
    <source>
        <dbReference type="EMBL" id="AEG60963.1"/>
    </source>
</evidence>
<dbReference type="GO" id="GO:0008295">
    <property type="term" value="P:spermidine biosynthetic process"/>
    <property type="evidence" value="ECO:0007669"/>
    <property type="project" value="UniProtKB-UniRule"/>
</dbReference>
<feature type="active site" description="Proton acceptor" evidence="4 5">
    <location>
        <position position="156"/>
    </location>
</feature>
<dbReference type="SUPFAM" id="SSF53335">
    <property type="entry name" value="S-adenosyl-L-methionine-dependent methyltransferases"/>
    <property type="match status" value="1"/>
</dbReference>
<protein>
    <recommendedName>
        <fullName evidence="4">Polyamine aminopropyltransferase</fullName>
    </recommendedName>
    <alternativeName>
        <fullName evidence="4">Putrescine aminopropyltransferase</fullName>
        <shortName evidence="4">PAPT</shortName>
    </alternativeName>
    <alternativeName>
        <fullName evidence="4">Spermidine synthase</fullName>
        <shortName evidence="4">SPDS</shortName>
        <shortName evidence="4">SPDSY</shortName>
        <ecNumber evidence="4">2.5.1.16</ecNumber>
    </alternativeName>
</protein>
<dbReference type="Proteomes" id="UP000009234">
    <property type="component" value="Chromosome"/>
</dbReference>
<sequence>MLDFWFTENHTDDYKVSWRLNKVLYREQTPYQEIAIVEAPELGRALLLDNVVQTTTRFEFIYHEMIAHVPLMIHPQPERVLIIGGGDGGAAREILKHPSVKSVDLVEIDQRVIEVCRQWLPEISGALSSSKMNLFYTDGLKYIQEYHSHYDVVLVDCTDPSGPSLDLFTRNFYQDVFKALKEDGLMVSQTGSPTFSSHFREAVRSMGKVFPLTRPYLTCEPSYIAGFWSFTVGSKKYDLANIDPDRMLNIHTKYYTPEIHQAAFVLPKYIEHLLYK</sequence>
<dbReference type="HAMAP" id="MF_00198">
    <property type="entry name" value="Spermidine_synth"/>
    <property type="match status" value="1"/>
</dbReference>
<dbReference type="RefSeq" id="WP_013842717.1">
    <property type="nucleotide sequence ID" value="NC_015589.1"/>
</dbReference>
<dbReference type="InterPro" id="IPR030373">
    <property type="entry name" value="PABS_CS"/>
</dbReference>
<dbReference type="AlphaFoldDB" id="F6DRC8"/>
<dbReference type="Gene3D" id="2.30.140.10">
    <property type="entry name" value="Spermidine synthase, tetramerisation domain"/>
    <property type="match status" value="1"/>
</dbReference>
<dbReference type="Pfam" id="PF17284">
    <property type="entry name" value="Spermine_synt_N"/>
    <property type="match status" value="1"/>
</dbReference>
<reference evidence="10" key="1">
    <citation type="submission" date="2011-05" db="EMBL/GenBank/DDBJ databases">
        <title>Complete sequence of Desulfotomaculum ruminis DSM 2154.</title>
        <authorList>
            <person name="Lucas S."/>
            <person name="Copeland A."/>
            <person name="Lapidus A."/>
            <person name="Cheng J.-F."/>
            <person name="Goodwin L."/>
            <person name="Pitluck S."/>
            <person name="Lu M."/>
            <person name="Detter J.C."/>
            <person name="Han C."/>
            <person name="Tapia R."/>
            <person name="Land M."/>
            <person name="Hauser L."/>
            <person name="Kyrpides N."/>
            <person name="Ivanova N."/>
            <person name="Mikhailova N."/>
            <person name="Pagani I."/>
            <person name="Stams A.J.M."/>
            <person name="Plugge C.M."/>
            <person name="Muyzer G."/>
            <person name="Kuever J."/>
            <person name="Parshina S.N."/>
            <person name="Ivanova A.E."/>
            <person name="Nazina T.N."/>
            <person name="Brambilla E."/>
            <person name="Spring S."/>
            <person name="Klenk H.-P."/>
            <person name="Woyke T."/>
        </authorList>
    </citation>
    <scope>NUCLEOTIDE SEQUENCE [LARGE SCALE GENOMIC DNA]</scope>
    <source>
        <strain evidence="10">ATCC 23193 / DSM 2154 / NCIB 8452 / DL</strain>
    </source>
</reference>
<feature type="binding site" evidence="4">
    <location>
        <position position="107"/>
    </location>
    <ligand>
        <name>S-methyl-5'-thioadenosine</name>
        <dbReference type="ChEBI" id="CHEBI:17509"/>
    </ligand>
</feature>
<feature type="binding site" evidence="4">
    <location>
        <position position="87"/>
    </location>
    <ligand>
        <name>spermidine</name>
        <dbReference type="ChEBI" id="CHEBI:57834"/>
    </ligand>
</feature>
<dbReference type="InterPro" id="IPR030374">
    <property type="entry name" value="PABS"/>
</dbReference>
<keyword evidence="3 4" id="KW-0620">Polyamine biosynthesis</keyword>
<evidence type="ECO:0000259" key="8">
    <source>
        <dbReference type="PROSITE" id="PS51006"/>
    </source>
</evidence>
<name>F6DRC8_DESRL</name>
<feature type="binding site" evidence="4">
    <location>
        <begin position="156"/>
        <end position="159"/>
    </location>
    <ligand>
        <name>spermidine</name>
        <dbReference type="ChEBI" id="CHEBI:57834"/>
    </ligand>
</feature>
<dbReference type="PROSITE" id="PS51006">
    <property type="entry name" value="PABS_2"/>
    <property type="match status" value="1"/>
</dbReference>
<dbReference type="InterPro" id="IPR035246">
    <property type="entry name" value="Spermidine_synt_N"/>
</dbReference>
<dbReference type="InterPro" id="IPR037163">
    <property type="entry name" value="Spermidine_synt_N_sf"/>
</dbReference>
<dbReference type="PROSITE" id="PS01330">
    <property type="entry name" value="PABS_1"/>
    <property type="match status" value="1"/>
</dbReference>
<accession>F6DRC8</accession>